<proteinExistence type="predicted"/>
<reference evidence="2" key="2">
    <citation type="journal article" date="2015" name="Fish Shellfish Immunol.">
        <title>Early steps in the European eel (Anguilla anguilla)-Vibrio vulnificus interaction in the gills: Role of the RtxA13 toxin.</title>
        <authorList>
            <person name="Callol A."/>
            <person name="Pajuelo D."/>
            <person name="Ebbesson L."/>
            <person name="Teles M."/>
            <person name="MacKenzie S."/>
            <person name="Amaro C."/>
        </authorList>
    </citation>
    <scope>NUCLEOTIDE SEQUENCE</scope>
</reference>
<accession>A0A0E9WKA5</accession>
<dbReference type="EMBL" id="GBXM01018557">
    <property type="protein sequence ID" value="JAH90020.1"/>
    <property type="molecule type" value="Transcribed_RNA"/>
</dbReference>
<feature type="transmembrane region" description="Helical" evidence="1">
    <location>
        <begin position="7"/>
        <end position="29"/>
    </location>
</feature>
<organism evidence="2">
    <name type="scientific">Anguilla anguilla</name>
    <name type="common">European freshwater eel</name>
    <name type="synonym">Muraena anguilla</name>
    <dbReference type="NCBI Taxonomy" id="7936"/>
    <lineage>
        <taxon>Eukaryota</taxon>
        <taxon>Metazoa</taxon>
        <taxon>Chordata</taxon>
        <taxon>Craniata</taxon>
        <taxon>Vertebrata</taxon>
        <taxon>Euteleostomi</taxon>
        <taxon>Actinopterygii</taxon>
        <taxon>Neopterygii</taxon>
        <taxon>Teleostei</taxon>
        <taxon>Anguilliformes</taxon>
        <taxon>Anguillidae</taxon>
        <taxon>Anguilla</taxon>
    </lineage>
</organism>
<evidence type="ECO:0000313" key="2">
    <source>
        <dbReference type="EMBL" id="JAH90020.1"/>
    </source>
</evidence>
<keyword evidence="1" id="KW-0812">Transmembrane</keyword>
<keyword evidence="1" id="KW-0472">Membrane</keyword>
<sequence>MNPSKFRFVWLLHFMTSAGFTVHLFGSSFVLFTCSRGTDWHDGECSHRISFSVYSCMVSGFSSVFIRE</sequence>
<keyword evidence="1" id="KW-1133">Transmembrane helix</keyword>
<evidence type="ECO:0000256" key="1">
    <source>
        <dbReference type="SAM" id="Phobius"/>
    </source>
</evidence>
<protein>
    <submittedName>
        <fullName evidence="2">Uncharacterized protein</fullName>
    </submittedName>
</protein>
<dbReference type="AlphaFoldDB" id="A0A0E9WKA5"/>
<name>A0A0E9WKA5_ANGAN</name>
<reference evidence="2" key="1">
    <citation type="submission" date="2014-11" db="EMBL/GenBank/DDBJ databases">
        <authorList>
            <person name="Amaro Gonzalez C."/>
        </authorList>
    </citation>
    <scope>NUCLEOTIDE SEQUENCE</scope>
</reference>